<proteinExistence type="predicted"/>
<dbReference type="EMBL" id="CP019952">
    <property type="protein sequence ID" value="AQW69698.1"/>
    <property type="molecule type" value="Genomic_DNA"/>
</dbReference>
<gene>
    <name evidence="1" type="ORF">B2J77_16385</name>
</gene>
<sequence length="81" mass="8836">MPMNTQNQVDLRRFLVGPNDCEVTGIAITPDNKTLFVNIQHPGNWPYTDKATDATPAAAKVRRRASTVVIQRNDGGEIGTA</sequence>
<organism evidence="1 2">
    <name type="scientific">Pseudomonas parafulva</name>
    <dbReference type="NCBI Taxonomy" id="157782"/>
    <lineage>
        <taxon>Bacteria</taxon>
        <taxon>Pseudomonadati</taxon>
        <taxon>Pseudomonadota</taxon>
        <taxon>Gammaproteobacteria</taxon>
        <taxon>Pseudomonadales</taxon>
        <taxon>Pseudomonadaceae</taxon>
        <taxon>Pseudomonas</taxon>
    </lineage>
</organism>
<evidence type="ECO:0000313" key="1">
    <source>
        <dbReference type="EMBL" id="AQW69698.1"/>
    </source>
</evidence>
<dbReference type="Proteomes" id="UP000191010">
    <property type="component" value="Chromosome"/>
</dbReference>
<evidence type="ECO:0008006" key="3">
    <source>
        <dbReference type="Google" id="ProtNLM"/>
    </source>
</evidence>
<evidence type="ECO:0000313" key="2">
    <source>
        <dbReference type="Proteomes" id="UP000191010"/>
    </source>
</evidence>
<dbReference type="PANTHER" id="PTHR35399">
    <property type="entry name" value="SLR8030 PROTEIN"/>
    <property type="match status" value="1"/>
</dbReference>
<dbReference type="PANTHER" id="PTHR35399:SF2">
    <property type="entry name" value="DUF839 DOMAIN-CONTAINING PROTEIN"/>
    <property type="match status" value="1"/>
</dbReference>
<name>A0ABN4Y229_9PSED</name>
<keyword evidence="2" id="KW-1185">Reference proteome</keyword>
<reference evidence="1 2" key="1">
    <citation type="submission" date="2017-02" db="EMBL/GenBank/DDBJ databases">
        <authorList>
            <person name="Guo L."/>
        </authorList>
    </citation>
    <scope>NUCLEOTIDE SEQUENCE [LARGE SCALE GENOMIC DNA]</scope>
    <source>
        <strain evidence="1 2">PRS09-11288</strain>
    </source>
</reference>
<protein>
    <recommendedName>
        <fullName evidence="3">Phosphatase</fullName>
    </recommendedName>
</protein>
<accession>A0ABN4Y229</accession>
<dbReference type="Pfam" id="PF05787">
    <property type="entry name" value="PhoX"/>
    <property type="match status" value="1"/>
</dbReference>
<dbReference type="InterPro" id="IPR008557">
    <property type="entry name" value="PhoX"/>
</dbReference>